<dbReference type="AlphaFoldDB" id="A0A4P6EP64"/>
<evidence type="ECO:0000313" key="3">
    <source>
        <dbReference type="EMBL" id="QAY64225.1"/>
    </source>
</evidence>
<dbReference type="EMBL" id="CP035495">
    <property type="protein sequence ID" value="QAY64225.1"/>
    <property type="molecule type" value="Genomic_DNA"/>
</dbReference>
<dbReference type="Pfam" id="PF19843">
    <property type="entry name" value="DUF6318"/>
    <property type="match status" value="1"/>
</dbReference>
<dbReference type="KEGG" id="xyl:ET495_14510"/>
<keyword evidence="4" id="KW-1185">Reference proteome</keyword>
<name>A0A4P6EP64_9MICO</name>
<feature type="domain" description="DUF6318" evidence="2">
    <location>
        <begin position="38"/>
        <end position="175"/>
    </location>
</feature>
<sequence>MVLSLTACSPDGDTSAASPAPAASSPAPTPSPTASRVVIKPARPAAMDDDGPAGAEAAARYFLELDSYMQATGDTTEWEAMSHQSCEFCAKRRDQARKIAERGDSFDGGHTAATILHTYQQDAPTGIWPIDVQTEEGSSRIMTSTGDVLWEQSAVRSQFRVEVARRDDAWVIVGVADKPKD</sequence>
<dbReference type="InterPro" id="IPR046281">
    <property type="entry name" value="DUF6318"/>
</dbReference>
<dbReference type="OrthoDB" id="5148029at2"/>
<gene>
    <name evidence="3" type="ORF">ET495_14510</name>
</gene>
<feature type="compositionally biased region" description="Low complexity" evidence="1">
    <location>
        <begin position="14"/>
        <end position="26"/>
    </location>
</feature>
<dbReference type="Proteomes" id="UP000291758">
    <property type="component" value="Chromosome"/>
</dbReference>
<feature type="region of interest" description="Disordered" evidence="1">
    <location>
        <begin position="1"/>
        <end position="38"/>
    </location>
</feature>
<evidence type="ECO:0000313" key="4">
    <source>
        <dbReference type="Proteomes" id="UP000291758"/>
    </source>
</evidence>
<accession>A0A4P6EP64</accession>
<protein>
    <recommendedName>
        <fullName evidence="2">DUF6318 domain-containing protein</fullName>
    </recommendedName>
</protein>
<reference evidence="3 4" key="1">
    <citation type="submission" date="2019-01" db="EMBL/GenBank/DDBJ databases">
        <title>Genome sequencing of strain 2JSPR-7.</title>
        <authorList>
            <person name="Heo J."/>
            <person name="Kim S.-J."/>
            <person name="Kim J.-S."/>
            <person name="Hong S.-B."/>
            <person name="Kwon S.-W."/>
        </authorList>
    </citation>
    <scope>NUCLEOTIDE SEQUENCE [LARGE SCALE GENOMIC DNA]</scope>
    <source>
        <strain evidence="3 4">2JSPR-7</strain>
    </source>
</reference>
<organism evidence="3 4">
    <name type="scientific">Xylanimonas allomyrinae</name>
    <dbReference type="NCBI Taxonomy" id="2509459"/>
    <lineage>
        <taxon>Bacteria</taxon>
        <taxon>Bacillati</taxon>
        <taxon>Actinomycetota</taxon>
        <taxon>Actinomycetes</taxon>
        <taxon>Micrococcales</taxon>
        <taxon>Promicromonosporaceae</taxon>
        <taxon>Xylanimonas</taxon>
    </lineage>
</organism>
<proteinExistence type="predicted"/>
<evidence type="ECO:0000256" key="1">
    <source>
        <dbReference type="SAM" id="MobiDB-lite"/>
    </source>
</evidence>
<evidence type="ECO:0000259" key="2">
    <source>
        <dbReference type="Pfam" id="PF19843"/>
    </source>
</evidence>